<evidence type="ECO:0000313" key="1">
    <source>
        <dbReference type="EMBL" id="KKM96379.1"/>
    </source>
</evidence>
<dbReference type="AlphaFoldDB" id="A0A0F9LMW7"/>
<gene>
    <name evidence="1" type="ORF">LCGC14_1178710</name>
</gene>
<name>A0A0F9LMW7_9ZZZZ</name>
<comment type="caution">
    <text evidence="1">The sequence shown here is derived from an EMBL/GenBank/DDBJ whole genome shotgun (WGS) entry which is preliminary data.</text>
</comment>
<sequence length="138" mass="14913">MAAPLVNGQAFSYVQITPLFLGVPLVSMSSITYEETQEKSNNFGTGNRPVSRGHAAIEATGSIELSMNDIEAMREVAPNGSLLQIPASDFVLVFGNPQNIQTHVLKNLEFTNDGGTGTQGDTDLKLTLNFVISHVQYR</sequence>
<organism evidence="1">
    <name type="scientific">marine sediment metagenome</name>
    <dbReference type="NCBI Taxonomy" id="412755"/>
    <lineage>
        <taxon>unclassified sequences</taxon>
        <taxon>metagenomes</taxon>
        <taxon>ecological metagenomes</taxon>
    </lineage>
</organism>
<reference evidence="1" key="1">
    <citation type="journal article" date="2015" name="Nature">
        <title>Complex archaea that bridge the gap between prokaryotes and eukaryotes.</title>
        <authorList>
            <person name="Spang A."/>
            <person name="Saw J.H."/>
            <person name="Jorgensen S.L."/>
            <person name="Zaremba-Niedzwiedzka K."/>
            <person name="Martijn J."/>
            <person name="Lind A.E."/>
            <person name="van Eijk R."/>
            <person name="Schleper C."/>
            <person name="Guy L."/>
            <person name="Ettema T.J."/>
        </authorList>
    </citation>
    <scope>NUCLEOTIDE SEQUENCE</scope>
</reference>
<accession>A0A0F9LMW7</accession>
<proteinExistence type="predicted"/>
<dbReference type="EMBL" id="LAZR01005889">
    <property type="protein sequence ID" value="KKM96379.1"/>
    <property type="molecule type" value="Genomic_DNA"/>
</dbReference>
<protein>
    <submittedName>
        <fullName evidence="1">Uncharacterized protein</fullName>
    </submittedName>
</protein>